<dbReference type="InterPro" id="IPR003594">
    <property type="entry name" value="HATPase_dom"/>
</dbReference>
<evidence type="ECO:0000313" key="17">
    <source>
        <dbReference type="Proteomes" id="UP001597218"/>
    </source>
</evidence>
<feature type="region of interest" description="Disordered" evidence="13">
    <location>
        <begin position="327"/>
        <end position="350"/>
    </location>
</feature>
<evidence type="ECO:0000256" key="8">
    <source>
        <dbReference type="ARBA" id="ARBA00022777"/>
    </source>
</evidence>
<comment type="catalytic activity">
    <reaction evidence="1">
        <text>ATP + protein L-histidine = ADP + protein N-phospho-L-histidine.</text>
        <dbReference type="EC" id="2.7.13.3"/>
    </reaction>
</comment>
<evidence type="ECO:0000256" key="2">
    <source>
        <dbReference type="ARBA" id="ARBA00004651"/>
    </source>
</evidence>
<dbReference type="InterPro" id="IPR005467">
    <property type="entry name" value="His_kinase_dom"/>
</dbReference>
<keyword evidence="12 14" id="KW-0472">Membrane</keyword>
<dbReference type="EC" id="2.7.13.3" evidence="3"/>
<keyword evidence="7" id="KW-0547">Nucleotide-binding</keyword>
<dbReference type="Gene3D" id="3.30.565.10">
    <property type="entry name" value="Histidine kinase-like ATPase, C-terminal domain"/>
    <property type="match status" value="1"/>
</dbReference>
<keyword evidence="6 14" id="KW-0812">Transmembrane</keyword>
<evidence type="ECO:0000256" key="10">
    <source>
        <dbReference type="ARBA" id="ARBA00022989"/>
    </source>
</evidence>
<evidence type="ECO:0000256" key="9">
    <source>
        <dbReference type="ARBA" id="ARBA00022840"/>
    </source>
</evidence>
<organism evidence="16 17">
    <name type="scientific">Sporosarcina siberiensis</name>
    <dbReference type="NCBI Taxonomy" id="1365606"/>
    <lineage>
        <taxon>Bacteria</taxon>
        <taxon>Bacillati</taxon>
        <taxon>Bacillota</taxon>
        <taxon>Bacilli</taxon>
        <taxon>Bacillales</taxon>
        <taxon>Caryophanaceae</taxon>
        <taxon>Sporosarcina</taxon>
    </lineage>
</organism>
<dbReference type="InterPro" id="IPR036890">
    <property type="entry name" value="HATPase_C_sf"/>
</dbReference>
<dbReference type="RefSeq" id="WP_381535507.1">
    <property type="nucleotide sequence ID" value="NZ_JBHUGI010000004.1"/>
</dbReference>
<dbReference type="PRINTS" id="PR00344">
    <property type="entry name" value="BCTRLSENSOR"/>
</dbReference>
<feature type="domain" description="Histidine kinase" evidence="15">
    <location>
        <begin position="123"/>
        <end position="330"/>
    </location>
</feature>
<dbReference type="SUPFAM" id="SSF55874">
    <property type="entry name" value="ATPase domain of HSP90 chaperone/DNA topoisomerase II/histidine kinase"/>
    <property type="match status" value="1"/>
</dbReference>
<name>A0ABW4SD49_9BACL</name>
<evidence type="ECO:0000256" key="3">
    <source>
        <dbReference type="ARBA" id="ARBA00012438"/>
    </source>
</evidence>
<keyword evidence="5" id="KW-0808">Transferase</keyword>
<evidence type="ECO:0000256" key="6">
    <source>
        <dbReference type="ARBA" id="ARBA00022692"/>
    </source>
</evidence>
<dbReference type="Proteomes" id="UP001597218">
    <property type="component" value="Unassembled WGS sequence"/>
</dbReference>
<proteinExistence type="predicted"/>
<keyword evidence="4" id="KW-1003">Cell membrane</keyword>
<dbReference type="InterPro" id="IPR004358">
    <property type="entry name" value="Sig_transdc_His_kin-like_C"/>
</dbReference>
<evidence type="ECO:0000256" key="5">
    <source>
        <dbReference type="ARBA" id="ARBA00022679"/>
    </source>
</evidence>
<sequence length="350" mass="40357">MTTSWLFIREHVSLLIFQTILVLFIFLLYWLDGFREYNTAIYSLIISILLTGGYLSGKYILRRSFYNAITRTPEKMEDALIRYAPTPEHAEMSLFMRGLYKIYQNEVQTLYASQHRQQDFMNHWIHQMKTPISVIGLLLQEDGELDRESIAEELGRIQNGLDTVLINARLETFENDMQIEKINLKQFVQEVVNEHKRLFITNGVFPVISIDENYVVATDPKWMKIVFVQFITNAVKYTFEDGKKVYLDAECHEQGIVFSVRDEGIGIPNSDLNRLTKAFFTGENGRLTGESTGMGLFIASEVCNRLGHKLKIGSEHNVGTTVTVLFENGESGETDDTEQNRRTKRSHEDL</sequence>
<dbReference type="SMART" id="SM00387">
    <property type="entry name" value="HATPase_c"/>
    <property type="match status" value="1"/>
</dbReference>
<keyword evidence="11" id="KW-0902">Two-component regulatory system</keyword>
<dbReference type="InterPro" id="IPR050351">
    <property type="entry name" value="BphY/WalK/GraS-like"/>
</dbReference>
<evidence type="ECO:0000256" key="14">
    <source>
        <dbReference type="SAM" id="Phobius"/>
    </source>
</evidence>
<comment type="subcellular location">
    <subcellularLocation>
        <location evidence="2">Cell membrane</location>
        <topology evidence="2">Multi-pass membrane protein</topology>
    </subcellularLocation>
</comment>
<comment type="caution">
    <text evidence="16">The sequence shown here is derived from an EMBL/GenBank/DDBJ whole genome shotgun (WGS) entry which is preliminary data.</text>
</comment>
<evidence type="ECO:0000256" key="1">
    <source>
        <dbReference type="ARBA" id="ARBA00000085"/>
    </source>
</evidence>
<dbReference type="GO" id="GO:0016301">
    <property type="term" value="F:kinase activity"/>
    <property type="evidence" value="ECO:0007669"/>
    <property type="project" value="UniProtKB-KW"/>
</dbReference>
<evidence type="ECO:0000256" key="12">
    <source>
        <dbReference type="ARBA" id="ARBA00023136"/>
    </source>
</evidence>
<protein>
    <recommendedName>
        <fullName evidence="3">histidine kinase</fullName>
        <ecNumber evidence="3">2.7.13.3</ecNumber>
    </recommendedName>
</protein>
<evidence type="ECO:0000256" key="4">
    <source>
        <dbReference type="ARBA" id="ARBA00022475"/>
    </source>
</evidence>
<dbReference type="PROSITE" id="PS50109">
    <property type="entry name" value="HIS_KIN"/>
    <property type="match status" value="1"/>
</dbReference>
<keyword evidence="8 16" id="KW-0418">Kinase</keyword>
<dbReference type="EMBL" id="JBHUGI010000004">
    <property type="protein sequence ID" value="MFD1926854.1"/>
    <property type="molecule type" value="Genomic_DNA"/>
</dbReference>
<accession>A0ABW4SD49</accession>
<evidence type="ECO:0000256" key="13">
    <source>
        <dbReference type="SAM" id="MobiDB-lite"/>
    </source>
</evidence>
<reference evidence="17" key="1">
    <citation type="journal article" date="2019" name="Int. J. Syst. Evol. Microbiol.">
        <title>The Global Catalogue of Microorganisms (GCM) 10K type strain sequencing project: providing services to taxonomists for standard genome sequencing and annotation.</title>
        <authorList>
            <consortium name="The Broad Institute Genomics Platform"/>
            <consortium name="The Broad Institute Genome Sequencing Center for Infectious Disease"/>
            <person name="Wu L."/>
            <person name="Ma J."/>
        </authorList>
    </citation>
    <scope>NUCLEOTIDE SEQUENCE [LARGE SCALE GENOMIC DNA]</scope>
    <source>
        <strain evidence="17">CGMCC 4.7177</strain>
    </source>
</reference>
<dbReference type="PANTHER" id="PTHR45453">
    <property type="entry name" value="PHOSPHATE REGULON SENSOR PROTEIN PHOR"/>
    <property type="match status" value="1"/>
</dbReference>
<evidence type="ECO:0000259" key="15">
    <source>
        <dbReference type="PROSITE" id="PS50109"/>
    </source>
</evidence>
<dbReference type="Pfam" id="PF02518">
    <property type="entry name" value="HATPase_c"/>
    <property type="match status" value="1"/>
</dbReference>
<keyword evidence="9" id="KW-0067">ATP-binding</keyword>
<feature type="transmembrane region" description="Helical" evidence="14">
    <location>
        <begin position="37"/>
        <end position="55"/>
    </location>
</feature>
<keyword evidence="17" id="KW-1185">Reference proteome</keyword>
<feature type="compositionally biased region" description="Basic and acidic residues" evidence="13">
    <location>
        <begin position="338"/>
        <end position="350"/>
    </location>
</feature>
<evidence type="ECO:0000256" key="11">
    <source>
        <dbReference type="ARBA" id="ARBA00023012"/>
    </source>
</evidence>
<keyword evidence="10 14" id="KW-1133">Transmembrane helix</keyword>
<evidence type="ECO:0000256" key="7">
    <source>
        <dbReference type="ARBA" id="ARBA00022741"/>
    </source>
</evidence>
<dbReference type="PANTHER" id="PTHR45453:SF2">
    <property type="entry name" value="HISTIDINE KINASE"/>
    <property type="match status" value="1"/>
</dbReference>
<evidence type="ECO:0000313" key="16">
    <source>
        <dbReference type="EMBL" id="MFD1926854.1"/>
    </source>
</evidence>
<feature type="transmembrane region" description="Helical" evidence="14">
    <location>
        <begin position="12"/>
        <end position="31"/>
    </location>
</feature>
<gene>
    <name evidence="16" type="ORF">ACFSFY_02035</name>
</gene>